<feature type="transmembrane region" description="Helical" evidence="5">
    <location>
        <begin position="475"/>
        <end position="494"/>
    </location>
</feature>
<keyword evidence="4 5" id="KW-0472">Membrane</keyword>
<keyword evidence="8" id="KW-1185">Reference proteome</keyword>
<dbReference type="InterPro" id="IPR007016">
    <property type="entry name" value="O-antigen_ligase-rel_domated"/>
</dbReference>
<proteinExistence type="predicted"/>
<evidence type="ECO:0000256" key="1">
    <source>
        <dbReference type="ARBA" id="ARBA00004141"/>
    </source>
</evidence>
<comment type="caution">
    <text evidence="7">The sequence shown here is derived from an EMBL/GenBank/DDBJ whole genome shotgun (WGS) entry which is preliminary data.</text>
</comment>
<feature type="transmembrane region" description="Helical" evidence="5">
    <location>
        <begin position="142"/>
        <end position="162"/>
    </location>
</feature>
<dbReference type="OrthoDB" id="9796592at2"/>
<feature type="transmembrane region" description="Helical" evidence="5">
    <location>
        <begin position="446"/>
        <end position="463"/>
    </location>
</feature>
<keyword evidence="2 5" id="KW-0812">Transmembrane</keyword>
<dbReference type="Pfam" id="PF04932">
    <property type="entry name" value="Wzy_C"/>
    <property type="match status" value="1"/>
</dbReference>
<dbReference type="EMBL" id="WSRR01000013">
    <property type="protein sequence ID" value="MVX61084.1"/>
    <property type="molecule type" value="Genomic_DNA"/>
</dbReference>
<dbReference type="Proteomes" id="UP000463388">
    <property type="component" value="Unassembled WGS sequence"/>
</dbReference>
<reference evidence="7 8" key="1">
    <citation type="submission" date="2019-12" db="EMBL/GenBank/DDBJ databases">
        <title>Microbes associate with the intestines of laboratory mice.</title>
        <authorList>
            <person name="Navarre W."/>
            <person name="Wong E."/>
        </authorList>
    </citation>
    <scope>NUCLEOTIDE SEQUENCE [LARGE SCALE GENOMIC DNA]</scope>
    <source>
        <strain evidence="7 8">NM66_B29</strain>
    </source>
</reference>
<evidence type="ECO:0000256" key="2">
    <source>
        <dbReference type="ARBA" id="ARBA00022692"/>
    </source>
</evidence>
<dbReference type="AlphaFoldDB" id="A0A6N8JPQ6"/>
<dbReference type="InterPro" id="IPR051533">
    <property type="entry name" value="WaaL-like"/>
</dbReference>
<sequence>MIDVQSNILASEGARVARARYPYVLLAILCILIVTYKLFIQHGLAGALLLLIVAATAFFGLLDFLYRSRGNGGRRSEMHSLAVVSFVLTLLLGEFGSATESNITFLVSVWKLLILVLLCFVVRADSAHRFVLLRSVVRNPVASAFVLTVCAVLLTSTLQLIVLDVSVKGCIRAITFYGSLLAALYCAVGLLRQKADFALARTVFRWVLLILIGFAIFEMISGFHLPTSWLNGDDPTALAKQNQIAGRGIWITATGPCYNQNDFCLILAVIGCLSLPSRGESRFRFVTALVLVTLDLVLVASLGSTIVSMGMLAAVALWGLAFQWRLRFKTAWITCAVAGVFFVSGVFFAQIGVLAELVQGSSSAATGPAAGSTAVLNDFAVQSATYEQGYGSMWMRLTLYQQLISSIGANPLGVGPASIHAFLTENPTASGLIDPHNWWLEFALEYGWIPALLYVSFNILLVIKLLRCREACDGYTLSICAALCAMYVGSIAPSSSDFNVLLWIPVLLGCAFLLSPMGRCVGPDRLLDRG</sequence>
<name>A0A6N8JPQ6_9ACTN</name>
<organism evidence="7 8">
    <name type="scientific">Adlercreutzia mucosicola</name>
    <dbReference type="NCBI Taxonomy" id="580026"/>
    <lineage>
        <taxon>Bacteria</taxon>
        <taxon>Bacillati</taxon>
        <taxon>Actinomycetota</taxon>
        <taxon>Coriobacteriia</taxon>
        <taxon>Eggerthellales</taxon>
        <taxon>Eggerthellaceae</taxon>
        <taxon>Adlercreutzia</taxon>
    </lineage>
</organism>
<feature type="transmembrane region" description="Helical" evidence="5">
    <location>
        <begin position="174"/>
        <end position="191"/>
    </location>
</feature>
<dbReference type="PANTHER" id="PTHR37422">
    <property type="entry name" value="TEICHURONIC ACID BIOSYNTHESIS PROTEIN TUAE"/>
    <property type="match status" value="1"/>
</dbReference>
<evidence type="ECO:0000256" key="3">
    <source>
        <dbReference type="ARBA" id="ARBA00022989"/>
    </source>
</evidence>
<evidence type="ECO:0000256" key="5">
    <source>
        <dbReference type="SAM" id="Phobius"/>
    </source>
</evidence>
<dbReference type="GO" id="GO:0016020">
    <property type="term" value="C:membrane"/>
    <property type="evidence" value="ECO:0007669"/>
    <property type="project" value="UniProtKB-SubCell"/>
</dbReference>
<evidence type="ECO:0000256" key="4">
    <source>
        <dbReference type="ARBA" id="ARBA00023136"/>
    </source>
</evidence>
<feature type="transmembrane region" description="Helical" evidence="5">
    <location>
        <begin position="103"/>
        <end position="122"/>
    </location>
</feature>
<evidence type="ECO:0000313" key="7">
    <source>
        <dbReference type="EMBL" id="MVX61084.1"/>
    </source>
</evidence>
<feature type="transmembrane region" description="Helical" evidence="5">
    <location>
        <begin position="203"/>
        <end position="225"/>
    </location>
</feature>
<feature type="transmembrane region" description="Helical" evidence="5">
    <location>
        <begin position="285"/>
        <end position="318"/>
    </location>
</feature>
<gene>
    <name evidence="7" type="ORF">GKZ27_06415</name>
</gene>
<feature type="transmembrane region" description="Helical" evidence="5">
    <location>
        <begin position="78"/>
        <end position="97"/>
    </location>
</feature>
<accession>A0A6N8JPQ6</accession>
<feature type="transmembrane region" description="Helical" evidence="5">
    <location>
        <begin position="500"/>
        <end position="521"/>
    </location>
</feature>
<keyword evidence="3 5" id="KW-1133">Transmembrane helix</keyword>
<feature type="domain" description="O-antigen ligase-related" evidence="6">
    <location>
        <begin position="288"/>
        <end position="454"/>
    </location>
</feature>
<comment type="subcellular location">
    <subcellularLocation>
        <location evidence="1">Membrane</location>
        <topology evidence="1">Multi-pass membrane protein</topology>
    </subcellularLocation>
</comment>
<dbReference type="PANTHER" id="PTHR37422:SF13">
    <property type="entry name" value="LIPOPOLYSACCHARIDE BIOSYNTHESIS PROTEIN PA4999-RELATED"/>
    <property type="match status" value="1"/>
</dbReference>
<protein>
    <recommendedName>
        <fullName evidence="6">O-antigen ligase-related domain-containing protein</fullName>
    </recommendedName>
</protein>
<evidence type="ECO:0000259" key="6">
    <source>
        <dbReference type="Pfam" id="PF04932"/>
    </source>
</evidence>
<evidence type="ECO:0000313" key="8">
    <source>
        <dbReference type="Proteomes" id="UP000463388"/>
    </source>
</evidence>
<feature type="transmembrane region" description="Helical" evidence="5">
    <location>
        <begin position="45"/>
        <end position="66"/>
    </location>
</feature>
<feature type="transmembrane region" description="Helical" evidence="5">
    <location>
        <begin position="21"/>
        <end position="39"/>
    </location>
</feature>
<feature type="transmembrane region" description="Helical" evidence="5">
    <location>
        <begin position="330"/>
        <end position="353"/>
    </location>
</feature>
<dbReference type="RefSeq" id="WP_160346032.1">
    <property type="nucleotide sequence ID" value="NZ_WSRR01000013.1"/>
</dbReference>